<accession>A0AC61DB51</accession>
<gene>
    <name evidence="1" type="ORF">CS063_11425</name>
</gene>
<dbReference type="Proteomes" id="UP000224460">
    <property type="component" value="Unassembled WGS sequence"/>
</dbReference>
<sequence length="446" mass="48810">MNSDELKQIMKENGIVGAGGAGFPSYAKLDERADTLILNCAECEPLLKLHRQVLEKYAYEIVTTLERIAEVLEVADVIIAVKPSYKGAIAAVEGVIKTLKTSRNVRIGLLPETYPAGDEVVTIYETTGRVVPPGSIPISIGVTVFNVETILNVYKALNEKEPVIYKYITITGEVRNPITLKVPLGISVDECIEAAGGLTIQDPIYINGGPMTGRIVSGYDTINKTSNAILVMPPDQYIVKKRQAKTSVSMKRGMSACCQCQMCTDLCPRNQLGHPIRPHAFMQAATSNLYRQVDTFMETFYCSQCGLCEMYSCFQDLAPKTLIGECKDGLRKNGVTPRKDVVQKPVHKDRAFRGVSKERLTARLGIEKYDAKAPLKEEIVKASLVKIAMRQHIGTPGVPCVKQGEHVEKGQVIGKVTAENLGAFIHASISGTVLDVNDDYVTIKNS</sequence>
<name>A0AC61DB51_9FIRM</name>
<proteinExistence type="predicted"/>
<keyword evidence="2" id="KW-1185">Reference proteome</keyword>
<protein>
    <submittedName>
        <fullName evidence="1">NADH-quinone oxidoreductase subunit J</fullName>
    </submittedName>
</protein>
<evidence type="ECO:0000313" key="1">
    <source>
        <dbReference type="EMBL" id="PHV70272.1"/>
    </source>
</evidence>
<reference evidence="1" key="1">
    <citation type="submission" date="2017-10" db="EMBL/GenBank/DDBJ databases">
        <title>Genome sequence of cellulolytic Lachnospiraceae bacterium XHS1971 isolated from hotspring sediment.</title>
        <authorList>
            <person name="Vasudevan G."/>
            <person name="Joshi A.J."/>
            <person name="Hivarkar S."/>
            <person name="Lanjekar V.B."/>
            <person name="Dhakephalkar P.K."/>
            <person name="Dagar S."/>
        </authorList>
    </citation>
    <scope>NUCLEOTIDE SEQUENCE</scope>
    <source>
        <strain evidence="1">XHS1971</strain>
    </source>
</reference>
<comment type="caution">
    <text evidence="1">The sequence shown here is derived from an EMBL/GenBank/DDBJ whole genome shotgun (WGS) entry which is preliminary data.</text>
</comment>
<organism evidence="1 2">
    <name type="scientific">Sporanaerobium hydrogeniformans</name>
    <dbReference type="NCBI Taxonomy" id="3072179"/>
    <lineage>
        <taxon>Bacteria</taxon>
        <taxon>Bacillati</taxon>
        <taxon>Bacillota</taxon>
        <taxon>Clostridia</taxon>
        <taxon>Lachnospirales</taxon>
        <taxon>Lachnospiraceae</taxon>
        <taxon>Sporanaerobium</taxon>
    </lineage>
</organism>
<dbReference type="EMBL" id="PEDL01000012">
    <property type="protein sequence ID" value="PHV70272.1"/>
    <property type="molecule type" value="Genomic_DNA"/>
</dbReference>
<evidence type="ECO:0000313" key="2">
    <source>
        <dbReference type="Proteomes" id="UP000224460"/>
    </source>
</evidence>